<dbReference type="OrthoDB" id="9806592at2"/>
<dbReference type="PANTHER" id="PTHR10381:SF70">
    <property type="entry name" value="ATP-DEPENDENT CLP PROTEASE PROTEOLYTIC SUBUNIT"/>
    <property type="match status" value="1"/>
</dbReference>
<dbReference type="NCBIfam" id="NF045542">
    <property type="entry name" value="Clp_rel_HeadMat"/>
    <property type="match status" value="1"/>
</dbReference>
<accession>A0A2S7DEL1</accession>
<evidence type="ECO:0000256" key="4">
    <source>
        <dbReference type="ARBA" id="ARBA00022801"/>
    </source>
</evidence>
<evidence type="ECO:0000256" key="1">
    <source>
        <dbReference type="ARBA" id="ARBA00007039"/>
    </source>
</evidence>
<dbReference type="Pfam" id="PF00574">
    <property type="entry name" value="CLP_protease"/>
    <property type="match status" value="1"/>
</dbReference>
<dbReference type="EMBL" id="MDEH01000006">
    <property type="protein sequence ID" value="PPU72259.1"/>
    <property type="molecule type" value="Genomic_DNA"/>
</dbReference>
<gene>
    <name evidence="7" type="ORF">XmelCFBP4644_12320</name>
</gene>
<keyword evidence="3" id="KW-0645">Protease</keyword>
<keyword evidence="5" id="KW-0720">Serine protease</keyword>
<comment type="similarity">
    <text evidence="1 6">Belongs to the peptidase S14 family.</text>
</comment>
<dbReference type="GO" id="GO:0009368">
    <property type="term" value="C:endopeptidase Clp complex"/>
    <property type="evidence" value="ECO:0007669"/>
    <property type="project" value="TreeGrafter"/>
</dbReference>
<dbReference type="GO" id="GO:0004176">
    <property type="term" value="F:ATP-dependent peptidase activity"/>
    <property type="evidence" value="ECO:0007669"/>
    <property type="project" value="InterPro"/>
</dbReference>
<dbReference type="GO" id="GO:0006515">
    <property type="term" value="P:protein quality control for misfolded or incompletely synthesized proteins"/>
    <property type="evidence" value="ECO:0007669"/>
    <property type="project" value="TreeGrafter"/>
</dbReference>
<dbReference type="NCBIfam" id="NF045540">
    <property type="entry name" value="scaf_prot_MCP1"/>
    <property type="match status" value="1"/>
</dbReference>
<evidence type="ECO:0000256" key="2">
    <source>
        <dbReference type="ARBA" id="ARBA00022490"/>
    </source>
</evidence>
<comment type="caution">
    <text evidence="7">The sequence shown here is derived from an EMBL/GenBank/DDBJ whole genome shotgun (WGS) entry which is preliminary data.</text>
</comment>
<dbReference type="CDD" id="cd07016">
    <property type="entry name" value="S14_ClpP_1"/>
    <property type="match status" value="1"/>
</dbReference>
<dbReference type="InterPro" id="IPR029045">
    <property type="entry name" value="ClpP/crotonase-like_dom_sf"/>
</dbReference>
<dbReference type="GO" id="GO:0051117">
    <property type="term" value="F:ATPase binding"/>
    <property type="evidence" value="ECO:0007669"/>
    <property type="project" value="TreeGrafter"/>
</dbReference>
<dbReference type="AlphaFoldDB" id="A0A2S7DEL1"/>
<dbReference type="Pfam" id="PF25209">
    <property type="entry name" value="Phage_capsid_4"/>
    <property type="match status" value="1"/>
</dbReference>
<evidence type="ECO:0000256" key="3">
    <source>
        <dbReference type="ARBA" id="ARBA00022670"/>
    </source>
</evidence>
<dbReference type="RefSeq" id="WP_104587518.1">
    <property type="nucleotide sequence ID" value="NZ_JAJGQH010000008.1"/>
</dbReference>
<keyword evidence="4" id="KW-0378">Hydrolase</keyword>
<organism evidence="7 8">
    <name type="scientific">Xanthomonas melonis</name>
    <dbReference type="NCBI Taxonomy" id="56456"/>
    <lineage>
        <taxon>Bacteria</taxon>
        <taxon>Pseudomonadati</taxon>
        <taxon>Pseudomonadota</taxon>
        <taxon>Gammaproteobacteria</taxon>
        <taxon>Lysobacterales</taxon>
        <taxon>Lysobacteraceae</taxon>
        <taxon>Xanthomonas</taxon>
    </lineage>
</organism>
<dbReference type="PRINTS" id="PR00127">
    <property type="entry name" value="CLPPROTEASEP"/>
</dbReference>
<dbReference type="InterPro" id="IPR001907">
    <property type="entry name" value="ClpP"/>
</dbReference>
<reference evidence="7 8" key="1">
    <citation type="submission" date="2016-08" db="EMBL/GenBank/DDBJ databases">
        <authorList>
            <person name="Seilhamer J.J."/>
        </authorList>
    </citation>
    <scope>NUCLEOTIDE SEQUENCE [LARGE SCALE GENOMIC DNA]</scope>
    <source>
        <strain evidence="7 8">CFBP4644</strain>
    </source>
</reference>
<keyword evidence="2" id="KW-0963">Cytoplasm</keyword>
<proteinExistence type="inferred from homology"/>
<dbReference type="InterPro" id="IPR023562">
    <property type="entry name" value="ClpP/TepA"/>
</dbReference>
<evidence type="ECO:0000313" key="7">
    <source>
        <dbReference type="EMBL" id="PPU72259.1"/>
    </source>
</evidence>
<sequence>MRPTALTAALGRVLADAGQALGPCLLKIEARANDIAEVMIYGTIGDSLWSESVSALELAEQISQITAGTIHVRINSGGGVVADGMAIYNALSQHAAHKVVFVDGQAASIASLIAMAGNEVVMYASSLLMVHAPHTIAAGNASSFRQYATALDAHAGAMLEAYATKTGKRTEVEQLLTDGADHWYTGAQAVEFGFADRVADTAAAARAEGACVVALTGYLQAINQAPAPVAAQLRGHIAAALSPSVFASLPEVTQTAVVGHIEDPMTQQTYLRILANAGGGQGATTTTTVTPPPAAAAPTPVVAAAPDAAAAVQAALVAMRGRNTDIMALAEPHMGNAEIRAYVDGVIAAADPNVTADNVGRHILALMGRNGEPLNGRAGIVPGGDQRDQTRAAMGNAIQARVGLVQATDGNPYRGLSMTELARACVESTGTNTRGMDRLQVVGLAFTHSTSDFPALLGDAARRAILQGYQEVEEQFDQFTRAVNVPDFKPTNLVGLGAFSDLLVVPEGGEYKYGTFSEQSQAMKIVTYGRLFSITRQAVINDDLGVFSDVPRKMGQAAKRTMAKAVFNLITANPVLADGKTLFHADHGNLLPGAGITTESVAAMQARMALQKDTDGNIIRVPMKSLLVPVALSGAALTVRASQYEVGAASRANTTPNIVQNTFDVISDGRLDAVSANAWYGVANSAYVDSIVVGYLDGNQTPYLEQHEGFTVDGVAWKVRLDAAPAVADYRGIYKNPGA</sequence>
<dbReference type="GO" id="GO:0004252">
    <property type="term" value="F:serine-type endopeptidase activity"/>
    <property type="evidence" value="ECO:0007669"/>
    <property type="project" value="InterPro"/>
</dbReference>
<evidence type="ECO:0000256" key="5">
    <source>
        <dbReference type="ARBA" id="ARBA00022825"/>
    </source>
</evidence>
<protein>
    <recommendedName>
        <fullName evidence="6">ATP-dependent Clp protease proteolytic subunit</fullName>
    </recommendedName>
</protein>
<dbReference type="Gene3D" id="3.90.226.10">
    <property type="entry name" value="2-enoyl-CoA Hydratase, Chain A, domain 1"/>
    <property type="match status" value="1"/>
</dbReference>
<evidence type="ECO:0000313" key="8">
    <source>
        <dbReference type="Proteomes" id="UP000239865"/>
    </source>
</evidence>
<evidence type="ECO:0000256" key="6">
    <source>
        <dbReference type="RuleBase" id="RU003567"/>
    </source>
</evidence>
<dbReference type="SUPFAM" id="SSF52096">
    <property type="entry name" value="ClpP/crotonase"/>
    <property type="match status" value="1"/>
</dbReference>
<dbReference type="Proteomes" id="UP000239865">
    <property type="component" value="Unassembled WGS sequence"/>
</dbReference>
<dbReference type="PANTHER" id="PTHR10381">
    <property type="entry name" value="ATP-DEPENDENT CLP PROTEASE PROTEOLYTIC SUBUNIT"/>
    <property type="match status" value="1"/>
</dbReference>
<name>A0A2S7DEL1_9XANT</name>